<dbReference type="RefSeq" id="WP_113959119.1">
    <property type="nucleotide sequence ID" value="NZ_QNRR01000005.1"/>
</dbReference>
<gene>
    <name evidence="2" type="ORF">DES53_10528</name>
</gene>
<dbReference type="EMBL" id="QNRR01000005">
    <property type="protein sequence ID" value="RBP43630.1"/>
    <property type="molecule type" value="Genomic_DNA"/>
</dbReference>
<keyword evidence="3" id="KW-1185">Reference proteome</keyword>
<reference evidence="2 3" key="1">
    <citation type="submission" date="2018-06" db="EMBL/GenBank/DDBJ databases">
        <title>Genomic Encyclopedia of Type Strains, Phase IV (KMG-IV): sequencing the most valuable type-strain genomes for metagenomic binning, comparative biology and taxonomic classification.</title>
        <authorList>
            <person name="Goeker M."/>
        </authorList>
    </citation>
    <scope>NUCLEOTIDE SEQUENCE [LARGE SCALE GENOMIC DNA]</scope>
    <source>
        <strain evidence="2 3">DSM 25532</strain>
    </source>
</reference>
<comment type="caution">
    <text evidence="2">The sequence shown here is derived from an EMBL/GenBank/DDBJ whole genome shotgun (WGS) entry which is preliminary data.</text>
</comment>
<organism evidence="2 3">
    <name type="scientific">Roseimicrobium gellanilyticum</name>
    <dbReference type="NCBI Taxonomy" id="748857"/>
    <lineage>
        <taxon>Bacteria</taxon>
        <taxon>Pseudomonadati</taxon>
        <taxon>Verrucomicrobiota</taxon>
        <taxon>Verrucomicrobiia</taxon>
        <taxon>Verrucomicrobiales</taxon>
        <taxon>Verrucomicrobiaceae</taxon>
        <taxon>Roseimicrobium</taxon>
    </lineage>
</organism>
<accession>A0A366HL21</accession>
<name>A0A366HL21_9BACT</name>
<evidence type="ECO:0000256" key="1">
    <source>
        <dbReference type="SAM" id="MobiDB-lite"/>
    </source>
</evidence>
<feature type="compositionally biased region" description="Polar residues" evidence="1">
    <location>
        <begin position="727"/>
        <end position="741"/>
    </location>
</feature>
<dbReference type="AlphaFoldDB" id="A0A366HL21"/>
<feature type="compositionally biased region" description="Low complexity" evidence="1">
    <location>
        <begin position="405"/>
        <end position="429"/>
    </location>
</feature>
<feature type="region of interest" description="Disordered" evidence="1">
    <location>
        <begin position="451"/>
        <end position="470"/>
    </location>
</feature>
<feature type="region of interest" description="Disordered" evidence="1">
    <location>
        <begin position="589"/>
        <end position="621"/>
    </location>
</feature>
<evidence type="ECO:0000313" key="3">
    <source>
        <dbReference type="Proteomes" id="UP000253426"/>
    </source>
</evidence>
<feature type="region of interest" description="Disordered" evidence="1">
    <location>
        <begin position="399"/>
        <end position="430"/>
    </location>
</feature>
<evidence type="ECO:0000313" key="2">
    <source>
        <dbReference type="EMBL" id="RBP43630.1"/>
    </source>
</evidence>
<sequence>MENDSLSATVEPPVLGEEMGVATAPMVYLSARGQDTALMAAAVKARLESQGCLVRHGAAEVRTRSQCARHFGPLLHDCDVFIQLIGVDPGPMLSSEDEDDFWSLEIWEAREAARRKKPARHYLLDEAFCRMMLPDAKRPPQVLKKQERHRRKLASSPAKVREVRDADELLRLLPIIRLAGEPSEDFNSSPPAQTFSAELAATLEAIAQAKAEVEPVSRDAGPASQEAPATGVSVVPRASAQREVRAKEAVSTVVARQVSPAACEPSVKTNGTFHQGVANNDAANHTEALSVAGRGALSELPSFPENTDSTAVAPVLFENRRTELGSSHWVEEHPAPPPALPEVSLFHSESNDRKAPGARVPHAFVLETGSVLPPIPALPTVLEGEGPKEAKGAAMDLLPSTDLTAPPQVSDASVPPSPASSDAGPDAPVVAGRKAFTGANAAGMCLSSPVPAEAENSTAENSQPDRTELSPDVLQKDEIKSAATPASFPQAPSTPPTAAAAVVLAKASPALVDEQPALPKKSAVSEPFPAPREKMAIEAHTSRMEIVAQAPMKLELCRIEGHRVSVRPHAIERRGLPRRGLPAWMLKRSADHSSPTRPVPGRRAYAKPLPSENVESQDDGAEQPFEDTLFIPQRAGGRKYQPHRFIIFSFTDSITVRRLGEASKRKPGVAIAAGICVTLLVGLLAKVALDFLQHSSSPAVAPVASSDPALAAPSRLDVTAEKHKQSTAKPQKSVTSKQAVSGGSPPQVPVLAAITPANAKAGSAPKPLDSQPAPVPVAVVSMASTREIAPAPVGNLDEQQKALETALEEAILAMRKSSAGASAYARQHESTIIELQRKIQELIPIRSGHGFSGSASSLALSRCLASVHLLGGRKQAARNVLLDMRDTVATTRSAGDAEIRLADHLLKLTEPGSGTAMVQLPLTPGEMTALLAKLDSNPQWEPSTDGSLAGDN</sequence>
<feature type="region of interest" description="Disordered" evidence="1">
    <location>
        <begin position="139"/>
        <end position="159"/>
    </location>
</feature>
<proteinExistence type="predicted"/>
<dbReference type="Proteomes" id="UP000253426">
    <property type="component" value="Unassembled WGS sequence"/>
</dbReference>
<feature type="region of interest" description="Disordered" evidence="1">
    <location>
        <begin position="715"/>
        <end position="747"/>
    </location>
</feature>
<protein>
    <submittedName>
        <fullName evidence="2">Uncharacterized protein</fullName>
    </submittedName>
</protein>